<reference evidence="3 4" key="1">
    <citation type="submission" date="2013-06" db="EMBL/GenBank/DDBJ databases">
        <title>Draft genome sequence of Thauera terpenica.</title>
        <authorList>
            <person name="Liu B."/>
            <person name="Frostegard A.H."/>
            <person name="Shapleigh J.P."/>
        </authorList>
    </citation>
    <scope>NUCLEOTIDE SEQUENCE [LARGE SCALE GENOMIC DNA]</scope>
    <source>
        <strain evidence="3 4">58Eu</strain>
    </source>
</reference>
<dbReference type="Pfam" id="PF01337">
    <property type="entry name" value="Barstar"/>
    <property type="match status" value="1"/>
</dbReference>
<dbReference type="CDD" id="cd05141">
    <property type="entry name" value="Barstar_evA4336-like"/>
    <property type="match status" value="1"/>
</dbReference>
<feature type="domain" description="Barstar (barnase inhibitor)" evidence="2">
    <location>
        <begin position="11"/>
        <end position="103"/>
    </location>
</feature>
<name>T0AUT0_9RHOO</name>
<gene>
    <name evidence="3" type="ORF">M622_11780</name>
</gene>
<dbReference type="OrthoDB" id="5295683at2"/>
<comment type="caution">
    <text evidence="3">The sequence shown here is derived from an EMBL/GenBank/DDBJ whole genome shotgun (WGS) entry which is preliminary data.</text>
</comment>
<protein>
    <recommendedName>
        <fullName evidence="2">Barstar (barnase inhibitor) domain-containing protein</fullName>
    </recommendedName>
</protein>
<evidence type="ECO:0000259" key="2">
    <source>
        <dbReference type="Pfam" id="PF01337"/>
    </source>
</evidence>
<dbReference type="AlphaFoldDB" id="T0AUT0"/>
<accession>T0AUT0</accession>
<dbReference type="eggNOG" id="COG2732">
    <property type="taxonomic scope" value="Bacteria"/>
</dbReference>
<dbReference type="Proteomes" id="UP000015455">
    <property type="component" value="Unassembled WGS sequence"/>
</dbReference>
<evidence type="ECO:0000313" key="3">
    <source>
        <dbReference type="EMBL" id="EPZ16584.1"/>
    </source>
</evidence>
<dbReference type="STRING" id="1348657.M622_11780"/>
<dbReference type="PATRIC" id="fig|1348657.5.peg.897"/>
<dbReference type="InterPro" id="IPR000468">
    <property type="entry name" value="Barstar"/>
</dbReference>
<dbReference type="Gene3D" id="3.30.370.10">
    <property type="entry name" value="Barstar-like"/>
    <property type="match status" value="1"/>
</dbReference>
<comment type="similarity">
    <text evidence="1">Belongs to the barstar family.</text>
</comment>
<dbReference type="RefSeq" id="WP_021248340.1">
    <property type="nucleotide sequence ID" value="NZ_ATJV01000043.1"/>
</dbReference>
<dbReference type="InterPro" id="IPR035905">
    <property type="entry name" value="Barstar-like_sf"/>
</dbReference>
<dbReference type="EMBL" id="ATJV01000043">
    <property type="protein sequence ID" value="EPZ16584.1"/>
    <property type="molecule type" value="Genomic_DNA"/>
</dbReference>
<dbReference type="SUPFAM" id="SSF52038">
    <property type="entry name" value="Barstar-related"/>
    <property type="match status" value="1"/>
</dbReference>
<proteinExistence type="inferred from homology"/>
<evidence type="ECO:0000256" key="1">
    <source>
        <dbReference type="ARBA" id="ARBA00006845"/>
    </source>
</evidence>
<organism evidence="3 4">
    <name type="scientific">Thauera terpenica 58Eu</name>
    <dbReference type="NCBI Taxonomy" id="1348657"/>
    <lineage>
        <taxon>Bacteria</taxon>
        <taxon>Pseudomonadati</taxon>
        <taxon>Pseudomonadota</taxon>
        <taxon>Betaproteobacteria</taxon>
        <taxon>Rhodocyclales</taxon>
        <taxon>Zoogloeaceae</taxon>
        <taxon>Thauera</taxon>
    </lineage>
</organism>
<keyword evidence="4" id="KW-1185">Reference proteome</keyword>
<sequence>MTTTPLDPALEVHIDLSACTGKHDLLDRFAAALRFPSWFGHNWDAMHDCLTDLSWLPASAYRVVLSHPALLRQNEPETLASALQVLAGAAAFWADEGIAFTVSIIDEGTEPGADVEASS</sequence>
<evidence type="ECO:0000313" key="4">
    <source>
        <dbReference type="Proteomes" id="UP000015455"/>
    </source>
</evidence>